<dbReference type="Proteomes" id="UP001183414">
    <property type="component" value="Unassembled WGS sequence"/>
</dbReference>
<dbReference type="SUPFAM" id="SSF56112">
    <property type="entry name" value="Protein kinase-like (PK-like)"/>
    <property type="match status" value="1"/>
</dbReference>
<dbReference type="Pfam" id="PF01636">
    <property type="entry name" value="APH"/>
    <property type="match status" value="1"/>
</dbReference>
<dbReference type="PANTHER" id="PTHR40086:SF1">
    <property type="entry name" value="CELL CYCLE REGULATOR CCRZ"/>
    <property type="match status" value="1"/>
</dbReference>
<dbReference type="PANTHER" id="PTHR40086">
    <property type="entry name" value="PHOSPHOTRANSFERASE YTMP-RELATED"/>
    <property type="match status" value="1"/>
</dbReference>
<gene>
    <name evidence="2" type="ORF">RM572_07320</name>
</gene>
<sequence length="389" mass="43464">MPLPPTLHQLHLHWHVNRHQRAPDGRVLAGHHHHNVVVPLRKPLATLVSADVGEVVTIRARRRTLGVVLRAWEDEAAVVEAVRPQFPELPRPLHALRRGSVYTYVDGTSLAETEPAGRPVQNGTMRRIAGIFGRLATVDGHRLPPRPVGDAHEAWPDEGDSAGFLARLARHAEHRVHLPNRRRFGQLLDDLEVPRDAVARFEITAKSLTPRPFGLLHTDIHRSNLVVRPGGDLCLVDWELALYGDPLHDLATHLARMRYGKQERLRMVELWRQEMISRDLHARVAGMGGGRRDGDLARYLDFEYAQSVHADTMRAALSLPGSPSAAEFVAAAAAVRRALRRAQAPLDLVHVPTRKAVEEALRAWHARHHSVSGTLARVLGAVRRPMGRR</sequence>
<evidence type="ECO:0000259" key="1">
    <source>
        <dbReference type="Pfam" id="PF01636"/>
    </source>
</evidence>
<dbReference type="InterPro" id="IPR002575">
    <property type="entry name" value="Aminoglycoside_PTrfase"/>
</dbReference>
<dbReference type="Gene3D" id="3.90.1200.10">
    <property type="match status" value="1"/>
</dbReference>
<dbReference type="InterPro" id="IPR011009">
    <property type="entry name" value="Kinase-like_dom_sf"/>
</dbReference>
<keyword evidence="3" id="KW-1185">Reference proteome</keyword>
<dbReference type="InterPro" id="IPR052077">
    <property type="entry name" value="CcrZ_PhaseVar_Mediator"/>
</dbReference>
<dbReference type="GO" id="GO:0016740">
    <property type="term" value="F:transferase activity"/>
    <property type="evidence" value="ECO:0007669"/>
    <property type="project" value="UniProtKB-KW"/>
</dbReference>
<dbReference type="RefSeq" id="WP_311672453.1">
    <property type="nucleotide sequence ID" value="NZ_JAVREQ010000004.1"/>
</dbReference>
<dbReference type="EC" id="2.7.1.-" evidence="2"/>
<keyword evidence="2" id="KW-0808">Transferase</keyword>
<feature type="domain" description="Aminoglycoside phosphotransferase" evidence="1">
    <location>
        <begin position="68"/>
        <end position="266"/>
    </location>
</feature>
<reference evidence="3" key="1">
    <citation type="submission" date="2023-07" db="EMBL/GenBank/DDBJ databases">
        <title>30 novel species of actinomycetes from the DSMZ collection.</title>
        <authorList>
            <person name="Nouioui I."/>
        </authorList>
    </citation>
    <scope>NUCLEOTIDE SEQUENCE [LARGE SCALE GENOMIC DNA]</scope>
    <source>
        <strain evidence="3">DSM 42041</strain>
    </source>
</reference>
<evidence type="ECO:0000313" key="3">
    <source>
        <dbReference type="Proteomes" id="UP001183414"/>
    </source>
</evidence>
<name>A0ABU2NSI0_9ACTN</name>
<protein>
    <submittedName>
        <fullName evidence="2">Aminoglycoside phosphotransferase family protein</fullName>
        <ecNumber evidence="2">2.7.1.-</ecNumber>
    </submittedName>
</protein>
<organism evidence="2 3">
    <name type="scientific">Streptomyces hazeniae</name>
    <dbReference type="NCBI Taxonomy" id="3075538"/>
    <lineage>
        <taxon>Bacteria</taxon>
        <taxon>Bacillati</taxon>
        <taxon>Actinomycetota</taxon>
        <taxon>Actinomycetes</taxon>
        <taxon>Kitasatosporales</taxon>
        <taxon>Streptomycetaceae</taxon>
        <taxon>Streptomyces</taxon>
    </lineage>
</organism>
<dbReference type="EMBL" id="JAVREQ010000004">
    <property type="protein sequence ID" value="MDT0378588.1"/>
    <property type="molecule type" value="Genomic_DNA"/>
</dbReference>
<accession>A0ABU2NSI0</accession>
<comment type="caution">
    <text evidence="2">The sequence shown here is derived from an EMBL/GenBank/DDBJ whole genome shotgun (WGS) entry which is preliminary data.</text>
</comment>
<evidence type="ECO:0000313" key="2">
    <source>
        <dbReference type="EMBL" id="MDT0378588.1"/>
    </source>
</evidence>
<proteinExistence type="predicted"/>